<accession>A0A7D5K7X8</accession>
<sequence>MDKSDAFRVLASADRQYLFYELIERDGASTVETLSQQVAGRRHRTTPGNVTNAEIDRTRVRLAHIHLPKFLEQNIVDVDWADGSIAFTEDADIDLLLEAAAELEQWPPEPQREPLLVSRS</sequence>
<dbReference type="KEGG" id="haly:HYG82_16575"/>
<protein>
    <recommendedName>
        <fullName evidence="1">DUF7344 domain-containing protein</fullName>
    </recommendedName>
</protein>
<dbReference type="EMBL" id="CP058601">
    <property type="protein sequence ID" value="QLG50343.1"/>
    <property type="molecule type" value="Genomic_DNA"/>
</dbReference>
<dbReference type="Proteomes" id="UP000509241">
    <property type="component" value="Chromosome"/>
</dbReference>
<feature type="domain" description="DUF7344" evidence="1">
    <location>
        <begin position="7"/>
        <end position="84"/>
    </location>
</feature>
<dbReference type="GeneID" id="56034940"/>
<name>A0A7D5K7X8_9EURY</name>
<gene>
    <name evidence="2" type="ORF">HYG82_16575</name>
</gene>
<evidence type="ECO:0000313" key="2">
    <source>
        <dbReference type="EMBL" id="QLG50343.1"/>
    </source>
</evidence>
<reference evidence="2 3" key="1">
    <citation type="submission" date="2020-07" db="EMBL/GenBank/DDBJ databases">
        <authorList>
            <person name="Cui H."/>
        </authorList>
    </citation>
    <scope>NUCLEOTIDE SEQUENCE [LARGE SCALE GENOMIC DNA]</scope>
    <source>
        <strain evidence="2 3">YPL8</strain>
    </source>
</reference>
<evidence type="ECO:0000313" key="3">
    <source>
        <dbReference type="Proteomes" id="UP000509241"/>
    </source>
</evidence>
<dbReference type="AlphaFoldDB" id="A0A7D5K7X8"/>
<organism evidence="2 3">
    <name type="scientific">Natrinema halophilum</name>
    <dbReference type="NCBI Taxonomy" id="1699371"/>
    <lineage>
        <taxon>Archaea</taxon>
        <taxon>Methanobacteriati</taxon>
        <taxon>Methanobacteriota</taxon>
        <taxon>Stenosarchaea group</taxon>
        <taxon>Halobacteria</taxon>
        <taxon>Halobacteriales</taxon>
        <taxon>Natrialbaceae</taxon>
        <taxon>Natrinema</taxon>
    </lineage>
</organism>
<dbReference type="Pfam" id="PF24035">
    <property type="entry name" value="DUF7344"/>
    <property type="match status" value="1"/>
</dbReference>
<evidence type="ECO:0000259" key="1">
    <source>
        <dbReference type="Pfam" id="PF24035"/>
    </source>
</evidence>
<proteinExistence type="predicted"/>
<dbReference type="InterPro" id="IPR055768">
    <property type="entry name" value="DUF7344"/>
</dbReference>
<dbReference type="RefSeq" id="WP_179262753.1">
    <property type="nucleotide sequence ID" value="NZ_CP058601.1"/>
</dbReference>
<dbReference type="OrthoDB" id="155703at2157"/>
<keyword evidence="3" id="KW-1185">Reference proteome</keyword>